<dbReference type="Gene3D" id="1.20.1280.50">
    <property type="match status" value="1"/>
</dbReference>
<reference evidence="2" key="2">
    <citation type="submission" date="2025-09" db="UniProtKB">
        <authorList>
            <consortium name="Ensembl"/>
        </authorList>
    </citation>
    <scope>IDENTIFICATION</scope>
</reference>
<accession>A0A8C6WT01</accession>
<feature type="domain" description="F-box" evidence="1">
    <location>
        <begin position="91"/>
        <end position="137"/>
    </location>
</feature>
<organism evidence="2 3">
    <name type="scientific">Neogobius melanostomus</name>
    <name type="common">round goby</name>
    <dbReference type="NCBI Taxonomy" id="47308"/>
    <lineage>
        <taxon>Eukaryota</taxon>
        <taxon>Metazoa</taxon>
        <taxon>Chordata</taxon>
        <taxon>Craniata</taxon>
        <taxon>Vertebrata</taxon>
        <taxon>Euteleostomi</taxon>
        <taxon>Actinopterygii</taxon>
        <taxon>Neopterygii</taxon>
        <taxon>Teleostei</taxon>
        <taxon>Neoteleostei</taxon>
        <taxon>Acanthomorphata</taxon>
        <taxon>Gobiaria</taxon>
        <taxon>Gobiiformes</taxon>
        <taxon>Gobioidei</taxon>
        <taxon>Gobiidae</taxon>
        <taxon>Benthophilinae</taxon>
        <taxon>Neogobiini</taxon>
        <taxon>Neogobius</taxon>
    </lineage>
</organism>
<dbReference type="InterPro" id="IPR036047">
    <property type="entry name" value="F-box-like_dom_sf"/>
</dbReference>
<name>A0A8C6WT01_9GOBI</name>
<dbReference type="PANTHER" id="PTHR14381">
    <property type="entry name" value="DACTYLIN"/>
    <property type="match status" value="1"/>
</dbReference>
<dbReference type="SUPFAM" id="SSF81383">
    <property type="entry name" value="F-box domain"/>
    <property type="match status" value="1"/>
</dbReference>
<sequence>MASLLGEQLYEIKGQGPPPEKDYFQLRISKNEVIFISWRISLRRGSWGVGPKEDKVSHQDLQQDKRFQSKILAVFGQRILDYTIMICEGKFDYLERLPEDILLKISSYLGLKDLAQLAQVSQSFREFCNSEKLWEKRVRAVPEFTNDMEKVCSFIGWKQAFFDLFQKRDGNE</sequence>
<protein>
    <submittedName>
        <fullName evidence="2">F-box protein 36a</fullName>
    </submittedName>
</protein>
<dbReference type="Proteomes" id="UP000694523">
    <property type="component" value="Unplaced"/>
</dbReference>
<dbReference type="AlphaFoldDB" id="A0A8C6WT01"/>
<dbReference type="GO" id="GO:0031146">
    <property type="term" value="P:SCF-dependent proteasomal ubiquitin-dependent protein catabolic process"/>
    <property type="evidence" value="ECO:0007669"/>
    <property type="project" value="TreeGrafter"/>
</dbReference>
<dbReference type="InterPro" id="IPR052301">
    <property type="entry name" value="SCF_F-box/WD-repeat"/>
</dbReference>
<dbReference type="Ensembl" id="ENSNMLT00000032775.1">
    <property type="protein sequence ID" value="ENSNMLP00000029392.1"/>
    <property type="gene ID" value="ENSNMLG00000018586.1"/>
</dbReference>
<evidence type="ECO:0000259" key="1">
    <source>
        <dbReference type="PROSITE" id="PS50181"/>
    </source>
</evidence>
<dbReference type="PROSITE" id="PS50181">
    <property type="entry name" value="FBOX"/>
    <property type="match status" value="1"/>
</dbReference>
<dbReference type="PANTHER" id="PTHR14381:SF1">
    <property type="entry name" value="F-BOX_WD REPEAT-CONTAINING PROTEIN 4"/>
    <property type="match status" value="1"/>
</dbReference>
<proteinExistence type="predicted"/>
<reference evidence="2" key="1">
    <citation type="submission" date="2025-08" db="UniProtKB">
        <authorList>
            <consortium name="Ensembl"/>
        </authorList>
    </citation>
    <scope>IDENTIFICATION</scope>
</reference>
<dbReference type="InterPro" id="IPR001810">
    <property type="entry name" value="F-box_dom"/>
</dbReference>
<dbReference type="Pfam" id="PF12937">
    <property type="entry name" value="F-box-like"/>
    <property type="match status" value="1"/>
</dbReference>
<evidence type="ECO:0000313" key="3">
    <source>
        <dbReference type="Proteomes" id="UP000694523"/>
    </source>
</evidence>
<keyword evidence="3" id="KW-1185">Reference proteome</keyword>
<dbReference type="GO" id="GO:0019005">
    <property type="term" value="C:SCF ubiquitin ligase complex"/>
    <property type="evidence" value="ECO:0007669"/>
    <property type="project" value="TreeGrafter"/>
</dbReference>
<dbReference type="SMART" id="SM00256">
    <property type="entry name" value="FBOX"/>
    <property type="match status" value="1"/>
</dbReference>
<evidence type="ECO:0000313" key="2">
    <source>
        <dbReference type="Ensembl" id="ENSNMLP00000029392.1"/>
    </source>
</evidence>